<feature type="compositionally biased region" description="Basic and acidic residues" evidence="3">
    <location>
        <begin position="143"/>
        <end position="157"/>
    </location>
</feature>
<dbReference type="Proteomes" id="UP001501444">
    <property type="component" value="Unassembled WGS sequence"/>
</dbReference>
<gene>
    <name evidence="5" type="ORF">GCM10010170_086890</name>
</gene>
<evidence type="ECO:0000256" key="3">
    <source>
        <dbReference type="SAM" id="MobiDB-lite"/>
    </source>
</evidence>
<dbReference type="InterPro" id="IPR050680">
    <property type="entry name" value="YpeA/RimI_acetyltransf"/>
</dbReference>
<comment type="caution">
    <text evidence="5">The sequence shown here is derived from an EMBL/GenBank/DDBJ whole genome shotgun (WGS) entry which is preliminary data.</text>
</comment>
<feature type="region of interest" description="Disordered" evidence="3">
    <location>
        <begin position="136"/>
        <end position="157"/>
    </location>
</feature>
<dbReference type="RefSeq" id="WP_344618520.1">
    <property type="nucleotide sequence ID" value="NZ_BAAARV010000086.1"/>
</dbReference>
<evidence type="ECO:0000256" key="1">
    <source>
        <dbReference type="ARBA" id="ARBA00022679"/>
    </source>
</evidence>
<name>A0ABN3HGU5_9ACTN</name>
<dbReference type="SUPFAM" id="SSF55729">
    <property type="entry name" value="Acyl-CoA N-acyltransferases (Nat)"/>
    <property type="match status" value="1"/>
</dbReference>
<keyword evidence="2" id="KW-0012">Acyltransferase</keyword>
<sequence>MTISVRRLGPEDWREWRDVRLAALADAPEAFGSSLAREGAYDEAEWRAWLRPERGLKALAGGDGIIGAWVPEDRGGAVELYSMWVRPDARGRGIADALLAEALGWAEQEGRERVELWVIDGNDRARRLYERHGFRATGHTQPHPRDPEVLEHLMSRG</sequence>
<proteinExistence type="predicted"/>
<dbReference type="Pfam" id="PF00583">
    <property type="entry name" value="Acetyltransf_1"/>
    <property type="match status" value="1"/>
</dbReference>
<evidence type="ECO:0000256" key="2">
    <source>
        <dbReference type="ARBA" id="ARBA00023315"/>
    </source>
</evidence>
<dbReference type="PANTHER" id="PTHR43420">
    <property type="entry name" value="ACETYLTRANSFERASE"/>
    <property type="match status" value="1"/>
</dbReference>
<evidence type="ECO:0000313" key="5">
    <source>
        <dbReference type="EMBL" id="GAA2379938.1"/>
    </source>
</evidence>
<reference evidence="5 6" key="1">
    <citation type="journal article" date="2019" name="Int. J. Syst. Evol. Microbiol.">
        <title>The Global Catalogue of Microorganisms (GCM) 10K type strain sequencing project: providing services to taxonomists for standard genome sequencing and annotation.</title>
        <authorList>
            <consortium name="The Broad Institute Genomics Platform"/>
            <consortium name="The Broad Institute Genome Sequencing Center for Infectious Disease"/>
            <person name="Wu L."/>
            <person name="Ma J."/>
        </authorList>
    </citation>
    <scope>NUCLEOTIDE SEQUENCE [LARGE SCALE GENOMIC DNA]</scope>
    <source>
        <strain evidence="5 6">JCM 3272</strain>
    </source>
</reference>
<dbReference type="PANTHER" id="PTHR43420:SF44">
    <property type="entry name" value="ACETYLTRANSFERASE YPEA"/>
    <property type="match status" value="1"/>
</dbReference>
<evidence type="ECO:0000259" key="4">
    <source>
        <dbReference type="PROSITE" id="PS51186"/>
    </source>
</evidence>
<feature type="domain" description="N-acetyltransferase" evidence="4">
    <location>
        <begin position="3"/>
        <end position="157"/>
    </location>
</feature>
<organism evidence="5 6">
    <name type="scientific">Dactylosporangium salmoneum</name>
    <dbReference type="NCBI Taxonomy" id="53361"/>
    <lineage>
        <taxon>Bacteria</taxon>
        <taxon>Bacillati</taxon>
        <taxon>Actinomycetota</taxon>
        <taxon>Actinomycetes</taxon>
        <taxon>Micromonosporales</taxon>
        <taxon>Micromonosporaceae</taxon>
        <taxon>Dactylosporangium</taxon>
    </lineage>
</organism>
<dbReference type="PROSITE" id="PS51186">
    <property type="entry name" value="GNAT"/>
    <property type="match status" value="1"/>
</dbReference>
<evidence type="ECO:0000313" key="6">
    <source>
        <dbReference type="Proteomes" id="UP001501444"/>
    </source>
</evidence>
<dbReference type="Gene3D" id="3.40.630.30">
    <property type="match status" value="1"/>
</dbReference>
<dbReference type="EMBL" id="BAAARV010000086">
    <property type="protein sequence ID" value="GAA2379938.1"/>
    <property type="molecule type" value="Genomic_DNA"/>
</dbReference>
<dbReference type="CDD" id="cd04301">
    <property type="entry name" value="NAT_SF"/>
    <property type="match status" value="1"/>
</dbReference>
<accession>A0ABN3HGU5</accession>
<keyword evidence="1" id="KW-0808">Transferase</keyword>
<dbReference type="InterPro" id="IPR016181">
    <property type="entry name" value="Acyl_CoA_acyltransferase"/>
</dbReference>
<dbReference type="InterPro" id="IPR000182">
    <property type="entry name" value="GNAT_dom"/>
</dbReference>
<protein>
    <submittedName>
        <fullName evidence="5">GNAT family N-acetyltransferase</fullName>
    </submittedName>
</protein>
<keyword evidence="6" id="KW-1185">Reference proteome</keyword>